<dbReference type="GO" id="GO:0036064">
    <property type="term" value="C:ciliary basal body"/>
    <property type="evidence" value="ECO:0007669"/>
    <property type="project" value="TreeGrafter"/>
</dbReference>
<evidence type="ECO:0000256" key="2">
    <source>
        <dbReference type="SAM" id="MobiDB-lite"/>
    </source>
</evidence>
<feature type="compositionally biased region" description="Low complexity" evidence="2">
    <location>
        <begin position="393"/>
        <end position="406"/>
    </location>
</feature>
<accession>A0A6V7HEL1</accession>
<keyword evidence="4" id="KW-1185">Reference proteome</keyword>
<feature type="compositionally biased region" description="Basic and acidic residues" evidence="2">
    <location>
        <begin position="331"/>
        <end position="341"/>
    </location>
</feature>
<dbReference type="OrthoDB" id="78308at2759"/>
<dbReference type="PANTHER" id="PTHR24110:SF3">
    <property type="entry name" value="CENTROSOMAL PROTEIN OF 78 KDA"/>
    <property type="match status" value="1"/>
</dbReference>
<evidence type="ECO:0000256" key="1">
    <source>
        <dbReference type="SAM" id="Coils"/>
    </source>
</evidence>
<name>A0A6V7HEL1_9HYME</name>
<dbReference type="Proteomes" id="UP000752696">
    <property type="component" value="Unassembled WGS sequence"/>
</dbReference>
<evidence type="ECO:0000313" key="4">
    <source>
        <dbReference type="Proteomes" id="UP000752696"/>
    </source>
</evidence>
<dbReference type="SUPFAM" id="SSF52047">
    <property type="entry name" value="RNI-like"/>
    <property type="match status" value="1"/>
</dbReference>
<sequence>MAIPNSRNFANCYMELCKQQRLRPLPVICVTLPHSLDFTTDRVKMDDWGPILNSLSLDRSLRSISVRSRYQCRKPLEEINSEDKARTMGKAPVVLSRYFLEWLSHSVAQCVRNSPVLTNLELEGIPLPPDCLAVLCVGLSHTHTLHYLSLQRCYIGDSSCEVLCRTVADVTSIRSLNLSYCDLTCKCGPALAAALCRQKLLLYHDTWKQSLRYQEPNLEAMPGLRRLTLNDNPQLGDAAVVELIEAVRDSLWLKALDLQRCGLTDQIGKDLLELLDHNNTLSVLDVRQNVNLNEALVKEVIKRLEENNAETKSEYRWLSLPKHDRRVASAGEKRNENENRRQPPGIRPRSAMTEYKRPYQPAHLRRANLANPANNGKKTKTRPHVPPYKNRQSRQQEQQQQIENGQAKSKISLHLDLQSHIQPVMGDVRQSNVRSYANSVQVDTDRSTSSKNLESLTKIDAATQMTDDHPETEDSVRIQKIQIQLAEARAEHDRLLEQTSRSGLLLAEERERREAAEEQLDAMKSNLTELENALREKEEETNGYLLLSQQSFEEICSSFDRLLSMLDTVTKNSSANRRDTVEAAIVRADIKRRVASVIRETKSENLRRGFIVDIDEDDSIRYAEPMKKFAKSESDVRSALPPISMLHLERNIGDSSDVCSPTMQRVLRHAKDTMSPRARARALFAQIIQGDAVLDFRIHMD</sequence>
<comment type="caution">
    <text evidence="3">The sequence shown here is derived from an EMBL/GenBank/DDBJ whole genome shotgun (WGS) entry which is preliminary data.</text>
</comment>
<feature type="coiled-coil region" evidence="1">
    <location>
        <begin position="478"/>
        <end position="540"/>
    </location>
</feature>
<dbReference type="EMBL" id="CAJDYZ010010912">
    <property type="protein sequence ID" value="CAD1478639.1"/>
    <property type="molecule type" value="Genomic_DNA"/>
</dbReference>
<protein>
    <recommendedName>
        <fullName evidence="5">Centrosomal protein of 78 kDa</fullName>
    </recommendedName>
</protein>
<dbReference type="GO" id="GO:0005813">
    <property type="term" value="C:centrosome"/>
    <property type="evidence" value="ECO:0007669"/>
    <property type="project" value="TreeGrafter"/>
</dbReference>
<proteinExistence type="predicted"/>
<dbReference type="Gene3D" id="3.80.10.10">
    <property type="entry name" value="Ribonuclease Inhibitor"/>
    <property type="match status" value="2"/>
</dbReference>
<evidence type="ECO:0008006" key="5">
    <source>
        <dbReference type="Google" id="ProtNLM"/>
    </source>
</evidence>
<feature type="region of interest" description="Disordered" evidence="2">
    <location>
        <begin position="328"/>
        <end position="406"/>
    </location>
</feature>
<dbReference type="InterPro" id="IPR026212">
    <property type="entry name" value="Cep78"/>
</dbReference>
<dbReference type="InterPro" id="IPR032675">
    <property type="entry name" value="LRR_dom_sf"/>
</dbReference>
<keyword evidence="1" id="KW-0175">Coiled coil</keyword>
<gene>
    <name evidence="3" type="ORF">MHI_LOCUS807022</name>
</gene>
<evidence type="ECO:0000313" key="3">
    <source>
        <dbReference type="EMBL" id="CAD1478639.1"/>
    </source>
</evidence>
<dbReference type="AlphaFoldDB" id="A0A6V7HEL1"/>
<organism evidence="3 4">
    <name type="scientific">Heterotrigona itama</name>
    <dbReference type="NCBI Taxonomy" id="395501"/>
    <lineage>
        <taxon>Eukaryota</taxon>
        <taxon>Metazoa</taxon>
        <taxon>Ecdysozoa</taxon>
        <taxon>Arthropoda</taxon>
        <taxon>Hexapoda</taxon>
        <taxon>Insecta</taxon>
        <taxon>Pterygota</taxon>
        <taxon>Neoptera</taxon>
        <taxon>Endopterygota</taxon>
        <taxon>Hymenoptera</taxon>
        <taxon>Apocrita</taxon>
        <taxon>Aculeata</taxon>
        <taxon>Apoidea</taxon>
        <taxon>Anthophila</taxon>
        <taxon>Apidae</taxon>
        <taxon>Heterotrigona</taxon>
    </lineage>
</organism>
<dbReference type="PRINTS" id="PR02062">
    <property type="entry name" value="CENTROSOME78"/>
</dbReference>
<dbReference type="GO" id="GO:0044782">
    <property type="term" value="P:cilium organization"/>
    <property type="evidence" value="ECO:0007669"/>
    <property type="project" value="TreeGrafter"/>
</dbReference>
<reference evidence="3" key="1">
    <citation type="submission" date="2020-07" db="EMBL/GenBank/DDBJ databases">
        <authorList>
            <person name="Nazaruddin N."/>
        </authorList>
    </citation>
    <scope>NUCLEOTIDE SEQUENCE</scope>
</reference>
<dbReference type="SMART" id="SM00368">
    <property type="entry name" value="LRR_RI"/>
    <property type="match status" value="5"/>
</dbReference>
<dbReference type="PANTHER" id="PTHR24110">
    <property type="entry name" value="CENTROSOMAL PROTEIN OF 78 KDA"/>
    <property type="match status" value="1"/>
</dbReference>